<comment type="caution">
    <text evidence="2">The sequence shown here is derived from an EMBL/GenBank/DDBJ whole genome shotgun (WGS) entry which is preliminary data.</text>
</comment>
<organism evidence="2 3">
    <name type="scientific">Glarea lozoyensis (strain ATCC 74030 / MF5533)</name>
    <dbReference type="NCBI Taxonomy" id="1104152"/>
    <lineage>
        <taxon>Eukaryota</taxon>
        <taxon>Fungi</taxon>
        <taxon>Dikarya</taxon>
        <taxon>Ascomycota</taxon>
        <taxon>Pezizomycotina</taxon>
        <taxon>Leotiomycetes</taxon>
        <taxon>Helotiales</taxon>
        <taxon>Helotiaceae</taxon>
        <taxon>Glarea</taxon>
    </lineage>
</organism>
<sequence length="443" mass="50345">MSVPDAPRRVKKKPPQKTHLNAPADPRNEGRVNDIREFQYDILEDIEEAEEQQARENRLAKGKEYSVKVAKTWSGPQISITGRLPNPNRKRELALEHLQNYRNLSKRSKSIRQQEKDREAIRKSEADRAEIKKLASWKERDVAKWRKEMGIAHKKGHIPTAPVFFDAERDSVARTDVDVYIPTQYSRMVDTITTAEKHELSKPLAMGLSIRYSYNPAKEGATRQPSLRYLLQSPENQISSPTQGHSSDSHPKVLLPITHNPHAAPKVDSDGEPSGYSAHIKEPDYYLSSKGWWHRATASADPIITFTLTWDFSRNTTDVPALLGTTYTAYEAHYNNANPVTYTTTIGVFDLPHLLNAIRSEFNLKEAEPGDYALEVREFLVTFHYRNGFGGESEMFVCQEGDKKGKGKGDRWREVRAAFCLPFTERGSFGFRFGVERGGLVES</sequence>
<name>H0EPC6_GLAL7</name>
<gene>
    <name evidence="2" type="ORF">M7I_4500</name>
</gene>
<dbReference type="EMBL" id="AGUE01000110">
    <property type="protein sequence ID" value="EHK99626.1"/>
    <property type="molecule type" value="Genomic_DNA"/>
</dbReference>
<feature type="region of interest" description="Disordered" evidence="1">
    <location>
        <begin position="236"/>
        <end position="274"/>
    </location>
</feature>
<protein>
    <submittedName>
        <fullName evidence="2">Uncharacterized protein</fullName>
    </submittedName>
</protein>
<reference evidence="2 3" key="1">
    <citation type="journal article" date="2012" name="Eukaryot. Cell">
        <title>Genome sequence of the fungus Glarea lozoyensis: the first genome sequence of a species from the Helotiaceae family.</title>
        <authorList>
            <person name="Youssar L."/>
            <person name="Gruening B.A."/>
            <person name="Erxleben A."/>
            <person name="Guenther S."/>
            <person name="Huettel W."/>
        </authorList>
    </citation>
    <scope>NUCLEOTIDE SEQUENCE [LARGE SCALE GENOMIC DNA]</scope>
    <source>
        <strain evidence="3">ATCC 74030 / MF5533</strain>
    </source>
</reference>
<dbReference type="AlphaFoldDB" id="H0EPC6"/>
<dbReference type="InParanoid" id="H0EPC6"/>
<keyword evidence="3" id="KW-1185">Reference proteome</keyword>
<evidence type="ECO:0000313" key="2">
    <source>
        <dbReference type="EMBL" id="EHK99626.1"/>
    </source>
</evidence>
<dbReference type="OrthoDB" id="10287104at2759"/>
<feature type="region of interest" description="Disordered" evidence="1">
    <location>
        <begin position="1"/>
        <end position="33"/>
    </location>
</feature>
<dbReference type="HOGENOM" id="CLU_618271_0_0_1"/>
<feature type="compositionally biased region" description="Polar residues" evidence="1">
    <location>
        <begin position="236"/>
        <end position="246"/>
    </location>
</feature>
<proteinExistence type="predicted"/>
<accession>H0EPC6</accession>
<evidence type="ECO:0000313" key="3">
    <source>
        <dbReference type="Proteomes" id="UP000005446"/>
    </source>
</evidence>
<evidence type="ECO:0000256" key="1">
    <source>
        <dbReference type="SAM" id="MobiDB-lite"/>
    </source>
</evidence>
<dbReference type="Proteomes" id="UP000005446">
    <property type="component" value="Unassembled WGS sequence"/>
</dbReference>